<dbReference type="RefSeq" id="WP_133393092.1">
    <property type="nucleotide sequence ID" value="NZ_SMTG01000002.1"/>
</dbReference>
<dbReference type="PROSITE" id="PS51257">
    <property type="entry name" value="PROKAR_LIPOPROTEIN"/>
    <property type="match status" value="1"/>
</dbReference>
<dbReference type="EMBL" id="SMTG01000002">
    <property type="protein sequence ID" value="TDK33675.1"/>
    <property type="molecule type" value="Genomic_DNA"/>
</dbReference>
<sequence length="157" mass="16434">MKPWKLLTILLMAGALVACVSGPRRVSEPTASIQQLSVGADGTWSVDLRLQNYSSIPMRFESVRFAVSVGGESAGTLETTTPLTIGPESADILTLTLAPSAEGRLHAADALASGRSLAYRIDGSIRAAPEDRGSARDYSVRRDGAVGPVPGLPGVMR</sequence>
<accession>A0A4R5UEE0</accession>
<proteinExistence type="predicted"/>
<feature type="compositionally biased region" description="Low complexity" evidence="1">
    <location>
        <begin position="146"/>
        <end position="157"/>
    </location>
</feature>
<evidence type="ECO:0000313" key="4">
    <source>
        <dbReference type="EMBL" id="TDK33675.1"/>
    </source>
</evidence>
<keyword evidence="2" id="KW-0732">Signal</keyword>
<evidence type="ECO:0000259" key="3">
    <source>
        <dbReference type="Pfam" id="PF03168"/>
    </source>
</evidence>
<dbReference type="Gene3D" id="2.60.40.1820">
    <property type="match status" value="1"/>
</dbReference>
<reference evidence="4 5" key="1">
    <citation type="submission" date="2019-03" db="EMBL/GenBank/DDBJ databases">
        <title>Luteimonas zhaokaii sp.nov., isolated from the rectal contents of Plateau pika in Yushu, Qinghai Province, China.</title>
        <authorList>
            <person name="Zhang G."/>
        </authorList>
    </citation>
    <scope>NUCLEOTIDE SEQUENCE [LARGE SCALE GENOMIC DNA]</scope>
    <source>
        <strain evidence="4 5">THG-MD21</strain>
    </source>
</reference>
<dbReference type="AlphaFoldDB" id="A0A4R5UEE0"/>
<gene>
    <name evidence="4" type="ORF">E2F49_06675</name>
</gene>
<evidence type="ECO:0000256" key="2">
    <source>
        <dbReference type="SAM" id="SignalP"/>
    </source>
</evidence>
<evidence type="ECO:0000313" key="5">
    <source>
        <dbReference type="Proteomes" id="UP000295543"/>
    </source>
</evidence>
<feature type="compositionally biased region" description="Basic and acidic residues" evidence="1">
    <location>
        <begin position="130"/>
        <end position="144"/>
    </location>
</feature>
<evidence type="ECO:0000256" key="1">
    <source>
        <dbReference type="SAM" id="MobiDB-lite"/>
    </source>
</evidence>
<name>A0A4R5UEE0_9GAMM</name>
<feature type="domain" description="Late embryogenesis abundant protein LEA-2 subgroup" evidence="3">
    <location>
        <begin position="48"/>
        <end position="127"/>
    </location>
</feature>
<protein>
    <recommendedName>
        <fullName evidence="3">Late embryogenesis abundant protein LEA-2 subgroup domain-containing protein</fullName>
    </recommendedName>
</protein>
<keyword evidence="5" id="KW-1185">Reference proteome</keyword>
<dbReference type="SUPFAM" id="SSF117070">
    <property type="entry name" value="LEA14-like"/>
    <property type="match status" value="1"/>
</dbReference>
<feature type="chain" id="PRO_5020587300" description="Late embryogenesis abundant protein LEA-2 subgroup domain-containing protein" evidence="2">
    <location>
        <begin position="19"/>
        <end position="157"/>
    </location>
</feature>
<dbReference type="InterPro" id="IPR004864">
    <property type="entry name" value="LEA_2"/>
</dbReference>
<dbReference type="Proteomes" id="UP000295543">
    <property type="component" value="Unassembled WGS sequence"/>
</dbReference>
<organism evidence="4 5">
    <name type="scientific">Luteimonas terrae</name>
    <dbReference type="NCBI Taxonomy" id="1530191"/>
    <lineage>
        <taxon>Bacteria</taxon>
        <taxon>Pseudomonadati</taxon>
        <taxon>Pseudomonadota</taxon>
        <taxon>Gammaproteobacteria</taxon>
        <taxon>Lysobacterales</taxon>
        <taxon>Lysobacteraceae</taxon>
        <taxon>Luteimonas</taxon>
    </lineage>
</organism>
<feature type="signal peptide" evidence="2">
    <location>
        <begin position="1"/>
        <end position="18"/>
    </location>
</feature>
<comment type="caution">
    <text evidence="4">The sequence shown here is derived from an EMBL/GenBank/DDBJ whole genome shotgun (WGS) entry which is preliminary data.</text>
</comment>
<dbReference type="OrthoDB" id="5954188at2"/>
<feature type="region of interest" description="Disordered" evidence="1">
    <location>
        <begin position="130"/>
        <end position="157"/>
    </location>
</feature>
<dbReference type="Pfam" id="PF03168">
    <property type="entry name" value="LEA_2"/>
    <property type="match status" value="1"/>
</dbReference>